<dbReference type="EMBL" id="VSSQ01034159">
    <property type="protein sequence ID" value="MPM86008.1"/>
    <property type="molecule type" value="Genomic_DNA"/>
</dbReference>
<protein>
    <submittedName>
        <fullName evidence="2">Uncharacterized protein</fullName>
    </submittedName>
</protein>
<dbReference type="AlphaFoldDB" id="A0A645DAB5"/>
<evidence type="ECO:0000313" key="2">
    <source>
        <dbReference type="EMBL" id="MPM86008.1"/>
    </source>
</evidence>
<feature type="compositionally biased region" description="Basic and acidic residues" evidence="1">
    <location>
        <begin position="136"/>
        <end position="147"/>
    </location>
</feature>
<organism evidence="2">
    <name type="scientific">bioreactor metagenome</name>
    <dbReference type="NCBI Taxonomy" id="1076179"/>
    <lineage>
        <taxon>unclassified sequences</taxon>
        <taxon>metagenomes</taxon>
        <taxon>ecological metagenomes</taxon>
    </lineage>
</organism>
<gene>
    <name evidence="2" type="ORF">SDC9_133091</name>
</gene>
<proteinExistence type="predicted"/>
<comment type="caution">
    <text evidence="2">The sequence shown here is derived from an EMBL/GenBank/DDBJ whole genome shotgun (WGS) entry which is preliminary data.</text>
</comment>
<evidence type="ECO:0000256" key="1">
    <source>
        <dbReference type="SAM" id="MobiDB-lite"/>
    </source>
</evidence>
<feature type="region of interest" description="Disordered" evidence="1">
    <location>
        <begin position="30"/>
        <end position="147"/>
    </location>
</feature>
<feature type="compositionally biased region" description="Basic and acidic residues" evidence="1">
    <location>
        <begin position="72"/>
        <end position="95"/>
    </location>
</feature>
<reference evidence="2" key="1">
    <citation type="submission" date="2019-08" db="EMBL/GenBank/DDBJ databases">
        <authorList>
            <person name="Kucharzyk K."/>
            <person name="Murdoch R.W."/>
            <person name="Higgins S."/>
            <person name="Loffler F."/>
        </authorList>
    </citation>
    <scope>NUCLEOTIDE SEQUENCE</scope>
</reference>
<name>A0A645DAB5_9ZZZZ</name>
<accession>A0A645DAB5</accession>
<sequence>MSRRGPWTRKLVALRRDRCCDTFGQATRTTSFRLRGDGRRSPWSGRDGLAGGGRVGGDRAAERDEEDDQPGGDEHVADACDAGDHLGRLLTEHGEAAVPDQHAGSEHHSGVVEPEEPVEQLRAARDREDLLEDEHDQQHDEAEDEQVRVGEAELGELPFGESVELGELAIEQAGGDADEHVDEGRVEQLLHVSDSFRG</sequence>